<sequence>MNNEIQKFDFKGASLRTLTDKAGEPWFVAKDVCDILGTDTRDLHKILESDEITNVDSIHIAQNGGKAPLIISEPGLYRLVMKSRKPEAKEFQRWVTHEVLPSIRKHGGYMAGQERMTPEQMALASMRWLQSKVDEQAKQLKAQEGKVLFANAVETARTSILVGDFAKILKSNGIDIGPRRLFAWLREHGWLIKAKGSSWNMPTQKAMDLHLFEVKETTISHSDGHTTINKTPKMTGKGQTYFAKLFLAKPTQEAGA</sequence>
<dbReference type="Proteomes" id="UP000437631">
    <property type="component" value="Unassembled WGS sequence"/>
</dbReference>
<dbReference type="RefSeq" id="WP_138297236.1">
    <property type="nucleotide sequence ID" value="NZ_JADMXN010000010.1"/>
</dbReference>
<dbReference type="AlphaFoldDB" id="A0A6A2R6P6"/>
<dbReference type="Pfam" id="PF03374">
    <property type="entry name" value="ANT"/>
    <property type="match status" value="1"/>
</dbReference>
<dbReference type="PROSITE" id="PS51750">
    <property type="entry name" value="BRO_N"/>
    <property type="match status" value="1"/>
</dbReference>
<protein>
    <submittedName>
        <fullName evidence="1">Phage antirepressor Ant</fullName>
    </submittedName>
</protein>
<proteinExistence type="predicted"/>
<dbReference type="Pfam" id="PF02498">
    <property type="entry name" value="Bro-N"/>
    <property type="match status" value="1"/>
</dbReference>
<organism evidence="1 2">
    <name type="scientific">Bifidobacterium adolescentis</name>
    <dbReference type="NCBI Taxonomy" id="1680"/>
    <lineage>
        <taxon>Bacteria</taxon>
        <taxon>Bacillati</taxon>
        <taxon>Actinomycetota</taxon>
        <taxon>Actinomycetes</taxon>
        <taxon>Bifidobacteriales</taxon>
        <taxon>Bifidobacteriaceae</taxon>
        <taxon>Bifidobacterium</taxon>
    </lineage>
</organism>
<dbReference type="InterPro" id="IPR005039">
    <property type="entry name" value="Ant_C"/>
</dbReference>
<dbReference type="SMART" id="SM01040">
    <property type="entry name" value="Bro-N"/>
    <property type="match status" value="1"/>
</dbReference>
<dbReference type="PANTHER" id="PTHR36180">
    <property type="entry name" value="DNA-BINDING PROTEIN-RELATED-RELATED"/>
    <property type="match status" value="1"/>
</dbReference>
<comment type="caution">
    <text evidence="1">The sequence shown here is derived from an EMBL/GenBank/DDBJ whole genome shotgun (WGS) entry which is preliminary data.</text>
</comment>
<gene>
    <name evidence="1" type="ORF">GA752_03330</name>
</gene>
<evidence type="ECO:0000313" key="2">
    <source>
        <dbReference type="Proteomes" id="UP000437631"/>
    </source>
</evidence>
<reference evidence="1 2" key="1">
    <citation type="journal article" date="2019" name="Nat. Med.">
        <title>A library of human gut bacterial isolates paired with longitudinal multiomics data enables mechanistic microbiome research.</title>
        <authorList>
            <person name="Poyet M."/>
            <person name="Groussin M."/>
            <person name="Gibbons S.M."/>
            <person name="Avila-Pacheco J."/>
            <person name="Jiang X."/>
            <person name="Kearney S.M."/>
            <person name="Perrotta A.R."/>
            <person name="Berdy B."/>
            <person name="Zhao S."/>
            <person name="Lieberman T.D."/>
            <person name="Swanson P.K."/>
            <person name="Smith M."/>
            <person name="Roesemann S."/>
            <person name="Alexander J.E."/>
            <person name="Rich S.A."/>
            <person name="Livny J."/>
            <person name="Vlamakis H."/>
            <person name="Clish C."/>
            <person name="Bullock K."/>
            <person name="Deik A."/>
            <person name="Scott J."/>
            <person name="Pierce K.A."/>
            <person name="Xavier R.J."/>
            <person name="Alm E.J."/>
        </authorList>
    </citation>
    <scope>NUCLEOTIDE SEQUENCE [LARGE SCALE GENOMIC DNA]</scope>
    <source>
        <strain evidence="1 2">BIOML-A190</strain>
    </source>
</reference>
<name>A0A6A2R6P6_BIFAD</name>
<accession>A0A6A2R6P6</accession>
<dbReference type="GO" id="GO:0003677">
    <property type="term" value="F:DNA binding"/>
    <property type="evidence" value="ECO:0007669"/>
    <property type="project" value="InterPro"/>
</dbReference>
<evidence type="ECO:0000313" key="1">
    <source>
        <dbReference type="EMBL" id="KAB5747624.1"/>
    </source>
</evidence>
<dbReference type="InterPro" id="IPR003497">
    <property type="entry name" value="BRO_N_domain"/>
</dbReference>
<dbReference type="PANTHER" id="PTHR36180:SF2">
    <property type="entry name" value="BRO FAMILY PROTEIN"/>
    <property type="match status" value="1"/>
</dbReference>
<dbReference type="EMBL" id="WDLT01000002">
    <property type="protein sequence ID" value="KAB5747624.1"/>
    <property type="molecule type" value="Genomic_DNA"/>
</dbReference>